<evidence type="ECO:0000313" key="3">
    <source>
        <dbReference type="EMBL" id="PRZ43462.1"/>
    </source>
</evidence>
<dbReference type="RefSeq" id="WP_106347625.1">
    <property type="nucleotide sequence ID" value="NZ_PVUE01000002.1"/>
</dbReference>
<keyword evidence="4" id="KW-1185">Reference proteome</keyword>
<evidence type="ECO:0000259" key="2">
    <source>
        <dbReference type="Pfam" id="PF01882"/>
    </source>
</evidence>
<feature type="transmembrane region" description="Helical" evidence="1">
    <location>
        <begin position="36"/>
        <end position="52"/>
    </location>
</feature>
<keyword evidence="1" id="KW-0472">Membrane</keyword>
<keyword evidence="1" id="KW-1133">Transmembrane helix</keyword>
<sequence length="434" mass="46334">MDERAGVWRSTVSFYRSIVGGAVFALAAVLFGRPELLVIAVPFLVFALAAALNRPTAAPTTTVTVPTAQVTEGESFVLPITVRSVAGMEHVSIGVRRDFWFRCDPTPGIMQGGCASIGEVALPMTMTPTRWGIREISAAYVMASDAWGASVLQQHHQLGARVLAVPRTDVALSSVPALAASGLIGANRAVKPGQGSEFAGIRAFRPGDRMKDIHWPASLRSRDLQVISHWSEQDGQVILVLDAAADLGISGGIDGAPSSLDTTVRAASAIAEFYLRRGDRVGVRIVGQGPFNNTVRIGTGKAHYRRIAERLAQVETTLNRRGRTDDRAQGVPPGTLLLMLSPMAGAGALTQAATYQRRGAHVVVIDTLPSVGLGAGVDPTQSLHWRVRALERAREISQIEHEGLPILPWEGPGTLGTLERVIGHLQSAARVMRR</sequence>
<evidence type="ECO:0000313" key="4">
    <source>
        <dbReference type="Proteomes" id="UP000237752"/>
    </source>
</evidence>
<organism evidence="3 4">
    <name type="scientific">Antricoccus suffuscus</name>
    <dbReference type="NCBI Taxonomy" id="1629062"/>
    <lineage>
        <taxon>Bacteria</taxon>
        <taxon>Bacillati</taxon>
        <taxon>Actinomycetota</taxon>
        <taxon>Actinomycetes</taxon>
        <taxon>Geodermatophilales</taxon>
        <taxon>Antricoccaceae</taxon>
        <taxon>Antricoccus</taxon>
    </lineage>
</organism>
<evidence type="ECO:0000256" key="1">
    <source>
        <dbReference type="SAM" id="Phobius"/>
    </source>
</evidence>
<gene>
    <name evidence="3" type="ORF">CLV47_102148</name>
</gene>
<accession>A0A2T1A4D5</accession>
<dbReference type="Proteomes" id="UP000237752">
    <property type="component" value="Unassembled WGS sequence"/>
</dbReference>
<comment type="caution">
    <text evidence="3">The sequence shown here is derived from an EMBL/GenBank/DDBJ whole genome shotgun (WGS) entry which is preliminary data.</text>
</comment>
<dbReference type="EMBL" id="PVUE01000002">
    <property type="protein sequence ID" value="PRZ43462.1"/>
    <property type="molecule type" value="Genomic_DNA"/>
</dbReference>
<dbReference type="InterPro" id="IPR002881">
    <property type="entry name" value="DUF58"/>
</dbReference>
<dbReference type="OrthoDB" id="9776116at2"/>
<dbReference type="Pfam" id="PF01882">
    <property type="entry name" value="DUF58"/>
    <property type="match status" value="1"/>
</dbReference>
<keyword evidence="1" id="KW-0812">Transmembrane</keyword>
<proteinExistence type="predicted"/>
<protein>
    <submittedName>
        <fullName evidence="3">Uncharacterized protein (DUF58 family)</fullName>
    </submittedName>
</protein>
<name>A0A2T1A4D5_9ACTN</name>
<dbReference type="PANTHER" id="PTHR33608">
    <property type="entry name" value="BLL2464 PROTEIN"/>
    <property type="match status" value="1"/>
</dbReference>
<feature type="domain" description="DUF58" evidence="2">
    <location>
        <begin position="201"/>
        <end position="329"/>
    </location>
</feature>
<reference evidence="3 4" key="1">
    <citation type="submission" date="2018-03" db="EMBL/GenBank/DDBJ databases">
        <title>Genomic Encyclopedia of Archaeal and Bacterial Type Strains, Phase II (KMG-II): from individual species to whole genera.</title>
        <authorList>
            <person name="Goeker M."/>
        </authorList>
    </citation>
    <scope>NUCLEOTIDE SEQUENCE [LARGE SCALE GENOMIC DNA]</scope>
    <source>
        <strain evidence="3 4">DSM 100065</strain>
    </source>
</reference>
<dbReference type="AlphaFoldDB" id="A0A2T1A4D5"/>
<dbReference type="PANTHER" id="PTHR33608:SF14">
    <property type="entry name" value="POSSIBLE CONSERVED SECRETED PROTEIN"/>
    <property type="match status" value="1"/>
</dbReference>
<feature type="transmembrane region" description="Helical" evidence="1">
    <location>
        <begin position="12"/>
        <end position="31"/>
    </location>
</feature>